<feature type="non-terminal residue" evidence="1">
    <location>
        <position position="1"/>
    </location>
</feature>
<evidence type="ECO:0000313" key="2">
    <source>
        <dbReference type="Proteomes" id="UP000321083"/>
    </source>
</evidence>
<reference evidence="1 2" key="2">
    <citation type="submission" date="2019-08" db="EMBL/GenBank/DDBJ databases">
        <authorList>
            <person name="Henke P."/>
        </authorList>
    </citation>
    <scope>NUCLEOTIDE SEQUENCE [LARGE SCALE GENOMIC DNA]</scope>
    <source>
        <strain evidence="1">Phe10_nw2017</strain>
    </source>
</reference>
<evidence type="ECO:0000313" key="1">
    <source>
        <dbReference type="EMBL" id="TWW07968.1"/>
    </source>
</evidence>
<accession>A0A5C6M019</accession>
<dbReference type="EMBL" id="SRHE01000915">
    <property type="protein sequence ID" value="TWW07968.1"/>
    <property type="molecule type" value="Genomic_DNA"/>
</dbReference>
<dbReference type="AlphaFoldDB" id="A0A5C6M019"/>
<organism evidence="1 2">
    <name type="scientific">Planctomyces bekefii</name>
    <dbReference type="NCBI Taxonomy" id="1653850"/>
    <lineage>
        <taxon>Bacteria</taxon>
        <taxon>Pseudomonadati</taxon>
        <taxon>Planctomycetota</taxon>
        <taxon>Planctomycetia</taxon>
        <taxon>Planctomycetales</taxon>
        <taxon>Planctomycetaceae</taxon>
        <taxon>Planctomyces</taxon>
    </lineage>
</organism>
<gene>
    <name evidence="1" type="ORF">E3A20_29050</name>
</gene>
<dbReference type="Proteomes" id="UP000321083">
    <property type="component" value="Unassembled WGS sequence"/>
</dbReference>
<protein>
    <submittedName>
        <fullName evidence="1">Uncharacterized protein</fullName>
    </submittedName>
</protein>
<name>A0A5C6M019_9PLAN</name>
<reference evidence="1 2" key="1">
    <citation type="submission" date="2019-08" db="EMBL/GenBank/DDBJ databases">
        <title>100 year-old enigma solved: identification of Planctomyces bekefii, the type genus and species of the phylum Planctomycetes.</title>
        <authorList>
            <person name="Svetlana D.N."/>
            <person name="Overmann J."/>
        </authorList>
    </citation>
    <scope>NUCLEOTIDE SEQUENCE [LARGE SCALE GENOMIC DNA]</scope>
    <source>
        <strain evidence="1">Phe10_nw2017</strain>
    </source>
</reference>
<comment type="caution">
    <text evidence="1">The sequence shown here is derived from an EMBL/GenBank/DDBJ whole genome shotgun (WGS) entry which is preliminary data.</text>
</comment>
<keyword evidence="2" id="KW-1185">Reference proteome</keyword>
<sequence length="28" mass="3317">IWKKCAAQPWFHHEVTKVERLEALPEGL</sequence>
<proteinExistence type="predicted"/>